<keyword evidence="4" id="KW-1185">Reference proteome</keyword>
<dbReference type="InterPro" id="IPR036761">
    <property type="entry name" value="TTHA0802/YceI-like_sf"/>
</dbReference>
<evidence type="ECO:0000313" key="4">
    <source>
        <dbReference type="Proteomes" id="UP000520814"/>
    </source>
</evidence>
<sequence length="180" mass="19600">MPFFQLDPTGTWTVDVAHSEIGFAVRHLGAGKTRGKFTDFTGVVTADPKNLAKSSVSFTVQAKSIDTANEARDKHLRSGDFFDVEKFPTLSFTSTKIEKAGAGYKATGKLTIHGVTKVISFPFTVSNPVKGMQKETRAGVEARFTINRKDYGLVWNALVEGTQVVGEQVEISLDLEGVKK</sequence>
<dbReference type="PANTHER" id="PTHR34406">
    <property type="entry name" value="PROTEIN YCEI"/>
    <property type="match status" value="1"/>
</dbReference>
<dbReference type="InterPro" id="IPR007372">
    <property type="entry name" value="Lipid/polyisoprenoid-bd_YceI"/>
</dbReference>
<evidence type="ECO:0000256" key="1">
    <source>
        <dbReference type="ARBA" id="ARBA00008812"/>
    </source>
</evidence>
<comment type="caution">
    <text evidence="3">The sequence shown here is derived from an EMBL/GenBank/DDBJ whole genome shotgun (WGS) entry which is preliminary data.</text>
</comment>
<feature type="domain" description="Lipid/polyisoprenoid-binding YceI-like" evidence="2">
    <location>
        <begin position="11"/>
        <end position="178"/>
    </location>
</feature>
<dbReference type="EMBL" id="JACHGW010000002">
    <property type="protein sequence ID" value="MBB6050600.1"/>
    <property type="molecule type" value="Genomic_DNA"/>
</dbReference>
<dbReference type="Gene3D" id="2.40.128.110">
    <property type="entry name" value="Lipid/polyisoprenoid-binding, YceI-like"/>
    <property type="match status" value="1"/>
</dbReference>
<reference evidence="3 4" key="1">
    <citation type="submission" date="2020-08" db="EMBL/GenBank/DDBJ databases">
        <title>Genomic Encyclopedia of Type Strains, Phase IV (KMG-IV): sequencing the most valuable type-strain genomes for metagenomic binning, comparative biology and taxonomic classification.</title>
        <authorList>
            <person name="Goeker M."/>
        </authorList>
    </citation>
    <scope>NUCLEOTIDE SEQUENCE [LARGE SCALE GENOMIC DNA]</scope>
    <source>
        <strain evidence="3 4">DSM 23562</strain>
    </source>
</reference>
<name>A0A7W9SPU1_ARMRO</name>
<evidence type="ECO:0000259" key="2">
    <source>
        <dbReference type="SMART" id="SM00867"/>
    </source>
</evidence>
<accession>A0A7W9SPU1</accession>
<dbReference type="SMART" id="SM00867">
    <property type="entry name" value="YceI"/>
    <property type="match status" value="1"/>
</dbReference>
<gene>
    <name evidence="3" type="ORF">HNQ39_002391</name>
</gene>
<dbReference type="Pfam" id="PF04264">
    <property type="entry name" value="YceI"/>
    <property type="match status" value="1"/>
</dbReference>
<proteinExistence type="inferred from homology"/>
<dbReference type="SUPFAM" id="SSF101874">
    <property type="entry name" value="YceI-like"/>
    <property type="match status" value="1"/>
</dbReference>
<evidence type="ECO:0000313" key="3">
    <source>
        <dbReference type="EMBL" id="MBB6050600.1"/>
    </source>
</evidence>
<dbReference type="PANTHER" id="PTHR34406:SF1">
    <property type="entry name" value="PROTEIN YCEI"/>
    <property type="match status" value="1"/>
</dbReference>
<organism evidence="3 4">
    <name type="scientific">Armatimonas rosea</name>
    <dbReference type="NCBI Taxonomy" id="685828"/>
    <lineage>
        <taxon>Bacteria</taxon>
        <taxon>Bacillati</taxon>
        <taxon>Armatimonadota</taxon>
        <taxon>Armatimonadia</taxon>
        <taxon>Armatimonadales</taxon>
        <taxon>Armatimonadaceae</taxon>
        <taxon>Armatimonas</taxon>
    </lineage>
</organism>
<dbReference type="AlphaFoldDB" id="A0A7W9SPU1"/>
<protein>
    <submittedName>
        <fullName evidence="3">Polyisoprenoid-binding protein YceI</fullName>
    </submittedName>
</protein>
<dbReference type="Proteomes" id="UP000520814">
    <property type="component" value="Unassembled WGS sequence"/>
</dbReference>
<comment type="similarity">
    <text evidence="1">Belongs to the UPF0312 family.</text>
</comment>
<dbReference type="RefSeq" id="WP_184195866.1">
    <property type="nucleotide sequence ID" value="NZ_JACHGW010000002.1"/>
</dbReference>